<keyword evidence="3" id="KW-1185">Reference proteome</keyword>
<dbReference type="OrthoDB" id="191192at2759"/>
<evidence type="ECO:0000313" key="3">
    <source>
        <dbReference type="Proteomes" id="UP000307440"/>
    </source>
</evidence>
<protein>
    <submittedName>
        <fullName evidence="2">Uncharacterized protein</fullName>
    </submittedName>
</protein>
<dbReference type="Proteomes" id="UP000307440">
    <property type="component" value="Unassembled WGS sequence"/>
</dbReference>
<proteinExistence type="predicted"/>
<gene>
    <name evidence="2" type="ORF">FA15DRAFT_340223</name>
</gene>
<dbReference type="AlphaFoldDB" id="A0A5C3KYG5"/>
<accession>A0A5C3KYG5</accession>
<dbReference type="EMBL" id="ML210184">
    <property type="protein sequence ID" value="TFK25616.1"/>
    <property type="molecule type" value="Genomic_DNA"/>
</dbReference>
<sequence>MSSSDSGSSRTPSPSGSPSTSPNLSSFDPFAVHPFTRYAGSSQPQSAHSRSAGTHVLPHPSMLNIDGHVPSQLQHPASQYPSSNYSHQAVGSGYNQYGQPSYPQSSMNPSQNFKPIHVPFRQDTSSPDLGDVLRRKQMGQ</sequence>
<name>A0A5C3KYG5_COPMA</name>
<evidence type="ECO:0000256" key="1">
    <source>
        <dbReference type="SAM" id="MobiDB-lite"/>
    </source>
</evidence>
<organism evidence="2 3">
    <name type="scientific">Coprinopsis marcescibilis</name>
    <name type="common">Agaric fungus</name>
    <name type="synonym">Psathyrella marcescibilis</name>
    <dbReference type="NCBI Taxonomy" id="230819"/>
    <lineage>
        <taxon>Eukaryota</taxon>
        <taxon>Fungi</taxon>
        <taxon>Dikarya</taxon>
        <taxon>Basidiomycota</taxon>
        <taxon>Agaricomycotina</taxon>
        <taxon>Agaricomycetes</taxon>
        <taxon>Agaricomycetidae</taxon>
        <taxon>Agaricales</taxon>
        <taxon>Agaricineae</taxon>
        <taxon>Psathyrellaceae</taxon>
        <taxon>Coprinopsis</taxon>
    </lineage>
</organism>
<feature type="compositionally biased region" description="Low complexity" evidence="1">
    <location>
        <begin position="1"/>
        <end position="26"/>
    </location>
</feature>
<feature type="compositionally biased region" description="Polar residues" evidence="1">
    <location>
        <begin position="39"/>
        <end position="52"/>
    </location>
</feature>
<feature type="region of interest" description="Disordered" evidence="1">
    <location>
        <begin position="1"/>
        <end position="140"/>
    </location>
</feature>
<reference evidence="2 3" key="1">
    <citation type="journal article" date="2019" name="Nat. Ecol. Evol.">
        <title>Megaphylogeny resolves global patterns of mushroom evolution.</title>
        <authorList>
            <person name="Varga T."/>
            <person name="Krizsan K."/>
            <person name="Foldi C."/>
            <person name="Dima B."/>
            <person name="Sanchez-Garcia M."/>
            <person name="Sanchez-Ramirez S."/>
            <person name="Szollosi G.J."/>
            <person name="Szarkandi J.G."/>
            <person name="Papp V."/>
            <person name="Albert L."/>
            <person name="Andreopoulos W."/>
            <person name="Angelini C."/>
            <person name="Antonin V."/>
            <person name="Barry K.W."/>
            <person name="Bougher N.L."/>
            <person name="Buchanan P."/>
            <person name="Buyck B."/>
            <person name="Bense V."/>
            <person name="Catcheside P."/>
            <person name="Chovatia M."/>
            <person name="Cooper J."/>
            <person name="Damon W."/>
            <person name="Desjardin D."/>
            <person name="Finy P."/>
            <person name="Geml J."/>
            <person name="Haridas S."/>
            <person name="Hughes K."/>
            <person name="Justo A."/>
            <person name="Karasinski D."/>
            <person name="Kautmanova I."/>
            <person name="Kiss B."/>
            <person name="Kocsube S."/>
            <person name="Kotiranta H."/>
            <person name="LaButti K.M."/>
            <person name="Lechner B.E."/>
            <person name="Liimatainen K."/>
            <person name="Lipzen A."/>
            <person name="Lukacs Z."/>
            <person name="Mihaltcheva S."/>
            <person name="Morgado L.N."/>
            <person name="Niskanen T."/>
            <person name="Noordeloos M.E."/>
            <person name="Ohm R.A."/>
            <person name="Ortiz-Santana B."/>
            <person name="Ovrebo C."/>
            <person name="Racz N."/>
            <person name="Riley R."/>
            <person name="Savchenko A."/>
            <person name="Shiryaev A."/>
            <person name="Soop K."/>
            <person name="Spirin V."/>
            <person name="Szebenyi C."/>
            <person name="Tomsovsky M."/>
            <person name="Tulloss R.E."/>
            <person name="Uehling J."/>
            <person name="Grigoriev I.V."/>
            <person name="Vagvolgyi C."/>
            <person name="Papp T."/>
            <person name="Martin F.M."/>
            <person name="Miettinen O."/>
            <person name="Hibbett D.S."/>
            <person name="Nagy L.G."/>
        </authorList>
    </citation>
    <scope>NUCLEOTIDE SEQUENCE [LARGE SCALE GENOMIC DNA]</scope>
    <source>
        <strain evidence="2 3">CBS 121175</strain>
    </source>
</reference>
<feature type="compositionally biased region" description="Polar residues" evidence="1">
    <location>
        <begin position="71"/>
        <end position="113"/>
    </location>
</feature>
<evidence type="ECO:0000313" key="2">
    <source>
        <dbReference type="EMBL" id="TFK25616.1"/>
    </source>
</evidence>